<proteinExistence type="predicted"/>
<name>A0ABV8CGP9_9GAMM</name>
<dbReference type="RefSeq" id="WP_382343694.1">
    <property type="nucleotide sequence ID" value="NZ_JBHSAB010000023.1"/>
</dbReference>
<evidence type="ECO:0000313" key="3">
    <source>
        <dbReference type="Proteomes" id="UP001595758"/>
    </source>
</evidence>
<feature type="transmembrane region" description="Helical" evidence="1">
    <location>
        <begin position="74"/>
        <end position="95"/>
    </location>
</feature>
<accession>A0ABV8CGP9</accession>
<keyword evidence="1" id="KW-0812">Transmembrane</keyword>
<dbReference type="EMBL" id="JBHSAB010000023">
    <property type="protein sequence ID" value="MFC3909438.1"/>
    <property type="molecule type" value="Genomic_DNA"/>
</dbReference>
<dbReference type="InterPro" id="IPR018687">
    <property type="entry name" value="DUF2177_membr"/>
</dbReference>
<gene>
    <name evidence="2" type="ORF">ACFORL_10180</name>
</gene>
<keyword evidence="1" id="KW-1133">Transmembrane helix</keyword>
<feature type="transmembrane region" description="Helical" evidence="1">
    <location>
        <begin position="7"/>
        <end position="31"/>
    </location>
</feature>
<reference evidence="3" key="1">
    <citation type="journal article" date="2019" name="Int. J. Syst. Evol. Microbiol.">
        <title>The Global Catalogue of Microorganisms (GCM) 10K type strain sequencing project: providing services to taxonomists for standard genome sequencing and annotation.</title>
        <authorList>
            <consortium name="The Broad Institute Genomics Platform"/>
            <consortium name="The Broad Institute Genome Sequencing Center for Infectious Disease"/>
            <person name="Wu L."/>
            <person name="Ma J."/>
        </authorList>
    </citation>
    <scope>NUCLEOTIDE SEQUENCE [LARGE SCALE GENOMIC DNA]</scope>
    <source>
        <strain evidence="3">CCUG 59858</strain>
    </source>
</reference>
<feature type="transmembrane region" description="Helical" evidence="1">
    <location>
        <begin position="37"/>
        <end position="62"/>
    </location>
</feature>
<organism evidence="2 3">
    <name type="scientific">Legionella dresdenensis</name>
    <dbReference type="NCBI Taxonomy" id="450200"/>
    <lineage>
        <taxon>Bacteria</taxon>
        <taxon>Pseudomonadati</taxon>
        <taxon>Pseudomonadota</taxon>
        <taxon>Gammaproteobacteria</taxon>
        <taxon>Legionellales</taxon>
        <taxon>Legionellaceae</taxon>
        <taxon>Legionella</taxon>
    </lineage>
</organism>
<comment type="caution">
    <text evidence="2">The sequence shown here is derived from an EMBL/GenBank/DDBJ whole genome shotgun (WGS) entry which is preliminary data.</text>
</comment>
<keyword evidence="1" id="KW-0472">Membrane</keyword>
<sequence length="96" mass="10968">MEKQQLSWFWWAALMVYLLFALSVVVFIIPLANNSPYWAACYGAILGAVIYGIYDFTCLAIFKSFPVGIGLLDWLWGMVLCSWSSFLTCYLGNYLK</sequence>
<evidence type="ECO:0000256" key="1">
    <source>
        <dbReference type="SAM" id="Phobius"/>
    </source>
</evidence>
<dbReference type="Proteomes" id="UP001595758">
    <property type="component" value="Unassembled WGS sequence"/>
</dbReference>
<protein>
    <submittedName>
        <fullName evidence="2">DUF2177 family protein</fullName>
    </submittedName>
</protein>
<evidence type="ECO:0000313" key="2">
    <source>
        <dbReference type="EMBL" id="MFC3909438.1"/>
    </source>
</evidence>
<dbReference type="Pfam" id="PF09945">
    <property type="entry name" value="DUF2177"/>
    <property type="match status" value="1"/>
</dbReference>
<keyword evidence="3" id="KW-1185">Reference proteome</keyword>